<name>A0A0G0VYJ9_9BACT</name>
<organism evidence="1 2">
    <name type="scientific">Candidatus Woesebacteria bacterium GW2011_GWE1_41_24</name>
    <dbReference type="NCBI Taxonomy" id="1618597"/>
    <lineage>
        <taxon>Bacteria</taxon>
        <taxon>Candidatus Woeseibacteriota</taxon>
    </lineage>
</organism>
<sequence>MKIHQIKNIFPDVRVARFNLAAWQKIGSDSIYFIGREVAKAARPGEPDTGILKLFEITKDGTIVQERLIWKPMYNGINLEDPRALELPNENLLIGLTAVLRDKRGRPIPFPVIIKIDSHSSWNDELPPFLIISSFGPGKNLTPIDNSTYLFRPDSSDYNHKILVFSLHRQVPDKLDDIDFPTNLSWAKWRIGTTMPPIWLNQEEALFIIHGISIVKVKGKATYVYSIGRAKLTRKNNKFSVVVAPEPILTSDNFINNDGTPMVAELHPKLRRVVYSCGGIIKRNKQDALYLYVNVGDRTTFEVEFSLKELKEGLF</sequence>
<dbReference type="InterPro" id="IPR023296">
    <property type="entry name" value="Glyco_hydro_beta-prop_sf"/>
</dbReference>
<dbReference type="SUPFAM" id="SSF75005">
    <property type="entry name" value="Arabinanase/levansucrase/invertase"/>
    <property type="match status" value="1"/>
</dbReference>
<accession>A0A0G0VYJ9</accession>
<dbReference type="Gene3D" id="2.115.10.20">
    <property type="entry name" value="Glycosyl hydrolase domain, family 43"/>
    <property type="match status" value="1"/>
</dbReference>
<dbReference type="AlphaFoldDB" id="A0A0G0VYJ9"/>
<protein>
    <recommendedName>
        <fullName evidence="3">Glycosidase-related protein</fullName>
    </recommendedName>
</protein>
<proteinExistence type="predicted"/>
<evidence type="ECO:0000313" key="2">
    <source>
        <dbReference type="Proteomes" id="UP000034286"/>
    </source>
</evidence>
<dbReference type="EMBL" id="LCBD01000017">
    <property type="protein sequence ID" value="KKS04797.1"/>
    <property type="molecule type" value="Genomic_DNA"/>
</dbReference>
<gene>
    <name evidence="1" type="ORF">UU57_C0017G0002</name>
</gene>
<dbReference type="Proteomes" id="UP000034286">
    <property type="component" value="Unassembled WGS sequence"/>
</dbReference>
<reference evidence="1 2" key="1">
    <citation type="journal article" date="2015" name="Nature">
        <title>rRNA introns, odd ribosomes, and small enigmatic genomes across a large radiation of phyla.</title>
        <authorList>
            <person name="Brown C.T."/>
            <person name="Hug L.A."/>
            <person name="Thomas B.C."/>
            <person name="Sharon I."/>
            <person name="Castelle C.J."/>
            <person name="Singh A."/>
            <person name="Wilkins M.J."/>
            <person name="Williams K.H."/>
            <person name="Banfield J.F."/>
        </authorList>
    </citation>
    <scope>NUCLEOTIDE SEQUENCE [LARGE SCALE GENOMIC DNA]</scope>
</reference>
<evidence type="ECO:0000313" key="1">
    <source>
        <dbReference type="EMBL" id="KKS04797.1"/>
    </source>
</evidence>
<evidence type="ECO:0008006" key="3">
    <source>
        <dbReference type="Google" id="ProtNLM"/>
    </source>
</evidence>
<comment type="caution">
    <text evidence="1">The sequence shown here is derived from an EMBL/GenBank/DDBJ whole genome shotgun (WGS) entry which is preliminary data.</text>
</comment>